<dbReference type="AlphaFoldDB" id="A0A164Z1Y4"/>
<dbReference type="Proteomes" id="UP000076722">
    <property type="component" value="Unassembled WGS sequence"/>
</dbReference>
<dbReference type="OrthoDB" id="2142759at2759"/>
<keyword evidence="3" id="KW-1185">Reference proteome</keyword>
<gene>
    <name evidence="2" type="ORF">SISNIDRAFT_252323</name>
</gene>
<evidence type="ECO:0000313" key="3">
    <source>
        <dbReference type="Proteomes" id="UP000076722"/>
    </source>
</evidence>
<name>A0A164Z1Y4_9AGAM</name>
<dbReference type="Pfam" id="PF25324">
    <property type="entry name" value="DUF7881"/>
    <property type="match status" value="1"/>
</dbReference>
<reference evidence="2 3" key="1">
    <citation type="journal article" date="2016" name="Mol. Biol. Evol.">
        <title>Comparative Genomics of Early-Diverging Mushroom-Forming Fungi Provides Insights into the Origins of Lignocellulose Decay Capabilities.</title>
        <authorList>
            <person name="Nagy L.G."/>
            <person name="Riley R."/>
            <person name="Tritt A."/>
            <person name="Adam C."/>
            <person name="Daum C."/>
            <person name="Floudas D."/>
            <person name="Sun H."/>
            <person name="Yadav J.S."/>
            <person name="Pangilinan J."/>
            <person name="Larsson K.H."/>
            <person name="Matsuura K."/>
            <person name="Barry K."/>
            <person name="Labutti K."/>
            <person name="Kuo R."/>
            <person name="Ohm R.A."/>
            <person name="Bhattacharya S.S."/>
            <person name="Shirouzu T."/>
            <person name="Yoshinaga Y."/>
            <person name="Martin F.M."/>
            <person name="Grigoriev I.V."/>
            <person name="Hibbett D.S."/>
        </authorList>
    </citation>
    <scope>NUCLEOTIDE SEQUENCE [LARGE SCALE GENOMIC DNA]</scope>
    <source>
        <strain evidence="2 3">HHB9708</strain>
    </source>
</reference>
<dbReference type="EMBL" id="KV419397">
    <property type="protein sequence ID" value="KZS97459.1"/>
    <property type="molecule type" value="Genomic_DNA"/>
</dbReference>
<organism evidence="2 3">
    <name type="scientific">Sistotremastrum niveocremeum HHB9708</name>
    <dbReference type="NCBI Taxonomy" id="1314777"/>
    <lineage>
        <taxon>Eukaryota</taxon>
        <taxon>Fungi</taxon>
        <taxon>Dikarya</taxon>
        <taxon>Basidiomycota</taxon>
        <taxon>Agaricomycotina</taxon>
        <taxon>Agaricomycetes</taxon>
        <taxon>Sistotremastrales</taxon>
        <taxon>Sistotremastraceae</taxon>
        <taxon>Sertulicium</taxon>
        <taxon>Sertulicium niveocremeum</taxon>
    </lineage>
</organism>
<accession>A0A164Z1Y4</accession>
<dbReference type="InterPro" id="IPR057203">
    <property type="entry name" value="DUF7881"/>
</dbReference>
<proteinExistence type="predicted"/>
<evidence type="ECO:0000259" key="1">
    <source>
        <dbReference type="Pfam" id="PF25324"/>
    </source>
</evidence>
<sequence length="120" mass="13460">MPNSRDEEYDIWRAAASHLDDDDSDDDADIGSYHDRRNILIFDKNDSLIAGLEQRGTFTVANIYRWLSILYPLPNIWFLQSKTNAGIIPRESHAILPLGSYQIVDAGTCYSSDHAASALS</sequence>
<feature type="domain" description="DUF7881" evidence="1">
    <location>
        <begin position="37"/>
        <end position="108"/>
    </location>
</feature>
<evidence type="ECO:0000313" key="2">
    <source>
        <dbReference type="EMBL" id="KZS97459.1"/>
    </source>
</evidence>
<protein>
    <recommendedName>
        <fullName evidence="1">DUF7881 domain-containing protein</fullName>
    </recommendedName>
</protein>